<comment type="similarity">
    <text evidence="1">Belongs to the bacterial solute-binding protein 9 family.</text>
</comment>
<keyword evidence="9" id="KW-1185">Reference proteome</keyword>
<dbReference type="PANTHER" id="PTHR42953">
    <property type="entry name" value="HIGH-AFFINITY ZINC UPTAKE SYSTEM PROTEIN ZNUA-RELATED"/>
    <property type="match status" value="1"/>
</dbReference>
<dbReference type="AlphaFoldDB" id="A0A8J7IQD7"/>
<feature type="chain" id="PRO_5035241425" description="High-affinity zinc uptake system protein ZnuA" evidence="7">
    <location>
        <begin position="20"/>
        <end position="344"/>
    </location>
</feature>
<dbReference type="PANTHER" id="PTHR42953:SF3">
    <property type="entry name" value="HIGH-AFFINITY ZINC UPTAKE SYSTEM PROTEIN ZNUA"/>
    <property type="match status" value="1"/>
</dbReference>
<reference evidence="8" key="1">
    <citation type="submission" date="2020-10" db="EMBL/GenBank/DDBJ databases">
        <title>Paenihalocynthiibacter styelae gen. nov., sp. nov., isolated from stalked sea squirt Styela clava.</title>
        <authorList>
            <person name="Kim Y.-O."/>
            <person name="Yoon J.-H."/>
        </authorList>
    </citation>
    <scope>NUCLEOTIDE SEQUENCE</scope>
    <source>
        <strain evidence="8">MYP1-1</strain>
    </source>
</reference>
<dbReference type="InterPro" id="IPR050492">
    <property type="entry name" value="Bact_metal-bind_prot9"/>
</dbReference>
<feature type="region of interest" description="Disordered" evidence="6">
    <location>
        <begin position="119"/>
        <end position="184"/>
    </location>
</feature>
<keyword evidence="4 7" id="KW-0732">Signal</keyword>
<protein>
    <recommendedName>
        <fullName evidence="2">High-affinity zinc uptake system protein ZnuA</fullName>
    </recommendedName>
</protein>
<evidence type="ECO:0000256" key="7">
    <source>
        <dbReference type="SAM" id="SignalP"/>
    </source>
</evidence>
<dbReference type="InterPro" id="IPR006127">
    <property type="entry name" value="ZnuA-like"/>
</dbReference>
<evidence type="ECO:0000256" key="2">
    <source>
        <dbReference type="ARBA" id="ARBA00015915"/>
    </source>
</evidence>
<dbReference type="EMBL" id="JADCKQ010000004">
    <property type="protein sequence ID" value="MBI1493386.1"/>
    <property type="molecule type" value="Genomic_DNA"/>
</dbReference>
<dbReference type="SUPFAM" id="SSF53807">
    <property type="entry name" value="Helical backbone' metal receptor"/>
    <property type="match status" value="1"/>
</dbReference>
<feature type="signal peptide" evidence="7">
    <location>
        <begin position="1"/>
        <end position="19"/>
    </location>
</feature>
<feature type="compositionally biased region" description="Basic and acidic residues" evidence="6">
    <location>
        <begin position="166"/>
        <end position="180"/>
    </location>
</feature>
<dbReference type="RefSeq" id="WP_228848223.1">
    <property type="nucleotide sequence ID" value="NZ_JADCKQ010000004.1"/>
</dbReference>
<gene>
    <name evidence="8" type="ORF">H1D41_07050</name>
</gene>
<name>A0A8J7IQD7_9RHOB</name>
<evidence type="ECO:0000256" key="3">
    <source>
        <dbReference type="ARBA" id="ARBA00022448"/>
    </source>
</evidence>
<comment type="caution">
    <text evidence="8">The sequence shown here is derived from an EMBL/GenBank/DDBJ whole genome shotgun (WGS) entry which is preliminary data.</text>
</comment>
<keyword evidence="5" id="KW-0864">Zinc transport</keyword>
<keyword evidence="5" id="KW-0406">Ion transport</keyword>
<keyword evidence="3" id="KW-0813">Transport</keyword>
<dbReference type="Proteomes" id="UP000640583">
    <property type="component" value="Unassembled WGS sequence"/>
</dbReference>
<organism evidence="8 9">
    <name type="scientific">Halocynthiibacter styelae</name>
    <dbReference type="NCBI Taxonomy" id="2761955"/>
    <lineage>
        <taxon>Bacteria</taxon>
        <taxon>Pseudomonadati</taxon>
        <taxon>Pseudomonadota</taxon>
        <taxon>Alphaproteobacteria</taxon>
        <taxon>Rhodobacterales</taxon>
        <taxon>Paracoccaceae</taxon>
        <taxon>Halocynthiibacter</taxon>
    </lineage>
</organism>
<feature type="compositionally biased region" description="Basic and acidic residues" evidence="6">
    <location>
        <begin position="119"/>
        <end position="159"/>
    </location>
</feature>
<evidence type="ECO:0000313" key="9">
    <source>
        <dbReference type="Proteomes" id="UP000640583"/>
    </source>
</evidence>
<dbReference type="GO" id="GO:0046872">
    <property type="term" value="F:metal ion binding"/>
    <property type="evidence" value="ECO:0007669"/>
    <property type="project" value="InterPro"/>
</dbReference>
<evidence type="ECO:0000313" key="8">
    <source>
        <dbReference type="EMBL" id="MBI1493386.1"/>
    </source>
</evidence>
<proteinExistence type="inferred from homology"/>
<sequence>MLRYLPVAAMIACAAPVFAEVPQVVTDIAPLHSITARVMQGAGEPAVLLPPGADPHHYAMRPSEAQLLQDADVVLSVGAGLTPWLEGVTEDLSPDAVEMIWAELPGVTLIEITGAHGEGEAHEHEDAHDAHADDHDDHHDDHADDTHDEETHDEHGHDDHDDEEGHDDHAGHGDHSDDPHVWLNPDNASVVARAIAVQLGEMDAENAALYMQNAEAFAADMDALSAEFEGQLSGATGAHIVTHDAYAYFETRFGQRSVGAVTDSHAAEPGAAHIREIQELVAEHDVACVIVEPAYNPGLLAAVFEGRAYEIVVADPLGAEHEPGAGLYPALLKDLGAALARCTK</sequence>
<evidence type="ECO:0000256" key="1">
    <source>
        <dbReference type="ARBA" id="ARBA00011028"/>
    </source>
</evidence>
<dbReference type="Pfam" id="PF01297">
    <property type="entry name" value="ZnuA"/>
    <property type="match status" value="1"/>
</dbReference>
<dbReference type="Gene3D" id="3.40.50.1980">
    <property type="entry name" value="Nitrogenase molybdenum iron protein domain"/>
    <property type="match status" value="3"/>
</dbReference>
<evidence type="ECO:0000256" key="5">
    <source>
        <dbReference type="ARBA" id="ARBA00022906"/>
    </source>
</evidence>
<keyword evidence="5" id="KW-0862">Zinc</keyword>
<accession>A0A8J7IQD7</accession>
<evidence type="ECO:0000256" key="4">
    <source>
        <dbReference type="ARBA" id="ARBA00022729"/>
    </source>
</evidence>
<dbReference type="GO" id="GO:0006829">
    <property type="term" value="P:zinc ion transport"/>
    <property type="evidence" value="ECO:0007669"/>
    <property type="project" value="UniProtKB-KW"/>
</dbReference>
<evidence type="ECO:0000256" key="6">
    <source>
        <dbReference type="SAM" id="MobiDB-lite"/>
    </source>
</evidence>